<dbReference type="InterPro" id="IPR011251">
    <property type="entry name" value="Luciferase-like_dom"/>
</dbReference>
<protein>
    <submittedName>
        <fullName evidence="6">F420-dependent oxidoreductase-like protein</fullName>
    </submittedName>
</protein>
<keyword evidence="4" id="KW-0503">Monooxygenase</keyword>
<dbReference type="EMBL" id="QQAZ01000003">
    <property type="protein sequence ID" value="RDI52916.1"/>
    <property type="molecule type" value="Genomic_DNA"/>
</dbReference>
<gene>
    <name evidence="6" type="ORF">DFR68_103303</name>
</gene>
<keyword evidence="3" id="KW-0560">Oxidoreductase</keyword>
<dbReference type="GO" id="GO:0046306">
    <property type="term" value="P:alkanesulfonate catabolic process"/>
    <property type="evidence" value="ECO:0007669"/>
    <property type="project" value="TreeGrafter"/>
</dbReference>
<dbReference type="Pfam" id="PF00296">
    <property type="entry name" value="Bac_luciferase"/>
    <property type="match status" value="1"/>
</dbReference>
<sequence>MSIRLGYQMPNFSHATTPRELFPSVIAQARAAEAAGFDAAFVMDHFYQLPVLGAPEEPMLEAYTALGALATATERIQLSTLVTGNTYRNPAMLAKTVTTLDVVSGGRAVLGIGAGWFELEHTGYGYEFGTFTERFQRLEEALQIIQPMLRGQRPSFDGAWYHTRDAINEPRIRDDLPIMLGGGGEKKTFAMAARFADHLNIICNTSELPRKVAALRQRCEEAGRDPQSLETSFLAFVIVDEDGDRARKLQEELLQKQAAQDPSGLPVQSLREGQADRQFVGTPDDVAEQIQRRVIDQGVDGIIVNMVANGHEPGVLELAGKALSPLVHQG</sequence>
<dbReference type="STRING" id="1210089.GCA_001613165_07588"/>
<dbReference type="Proteomes" id="UP000255355">
    <property type="component" value="Unassembled WGS sequence"/>
</dbReference>
<feature type="domain" description="Luciferase-like" evidence="5">
    <location>
        <begin position="10"/>
        <end position="300"/>
    </location>
</feature>
<name>A0A370H938_9NOCA</name>
<evidence type="ECO:0000256" key="4">
    <source>
        <dbReference type="ARBA" id="ARBA00023033"/>
    </source>
</evidence>
<reference evidence="6 7" key="1">
    <citation type="submission" date="2018-07" db="EMBL/GenBank/DDBJ databases">
        <title>Genomic Encyclopedia of Type Strains, Phase IV (KMG-IV): sequencing the most valuable type-strain genomes for metagenomic binning, comparative biology and taxonomic classification.</title>
        <authorList>
            <person name="Goeker M."/>
        </authorList>
    </citation>
    <scope>NUCLEOTIDE SEQUENCE [LARGE SCALE GENOMIC DNA]</scope>
    <source>
        <strain evidence="6 7">DSM 44952</strain>
    </source>
</reference>
<dbReference type="GO" id="GO:0008726">
    <property type="term" value="F:alkanesulfonate monooxygenase activity"/>
    <property type="evidence" value="ECO:0007669"/>
    <property type="project" value="TreeGrafter"/>
</dbReference>
<dbReference type="RefSeq" id="WP_068031630.1">
    <property type="nucleotide sequence ID" value="NZ_QQAZ01000003.1"/>
</dbReference>
<evidence type="ECO:0000259" key="5">
    <source>
        <dbReference type="Pfam" id="PF00296"/>
    </source>
</evidence>
<dbReference type="InterPro" id="IPR036661">
    <property type="entry name" value="Luciferase-like_sf"/>
</dbReference>
<dbReference type="AlphaFoldDB" id="A0A370H938"/>
<evidence type="ECO:0000313" key="7">
    <source>
        <dbReference type="Proteomes" id="UP000255355"/>
    </source>
</evidence>
<organism evidence="6 7">
    <name type="scientific">Nocardia mexicana</name>
    <dbReference type="NCBI Taxonomy" id="279262"/>
    <lineage>
        <taxon>Bacteria</taxon>
        <taxon>Bacillati</taxon>
        <taxon>Actinomycetota</taxon>
        <taxon>Actinomycetes</taxon>
        <taxon>Mycobacteriales</taxon>
        <taxon>Nocardiaceae</taxon>
        <taxon>Nocardia</taxon>
    </lineage>
</organism>
<dbReference type="PANTHER" id="PTHR42847">
    <property type="entry name" value="ALKANESULFONATE MONOOXYGENASE"/>
    <property type="match status" value="1"/>
</dbReference>
<evidence type="ECO:0000313" key="6">
    <source>
        <dbReference type="EMBL" id="RDI52916.1"/>
    </source>
</evidence>
<dbReference type="NCBIfam" id="TIGR03560">
    <property type="entry name" value="F420_Rv1855c"/>
    <property type="match status" value="1"/>
</dbReference>
<dbReference type="InterPro" id="IPR050172">
    <property type="entry name" value="SsuD_RutA_monooxygenase"/>
</dbReference>
<evidence type="ECO:0000256" key="3">
    <source>
        <dbReference type="ARBA" id="ARBA00023002"/>
    </source>
</evidence>
<keyword evidence="7" id="KW-1185">Reference proteome</keyword>
<comment type="caution">
    <text evidence="6">The sequence shown here is derived from an EMBL/GenBank/DDBJ whole genome shotgun (WGS) entry which is preliminary data.</text>
</comment>
<keyword evidence="2" id="KW-0288">FMN</keyword>
<proteinExistence type="predicted"/>
<dbReference type="PANTHER" id="PTHR42847:SF8">
    <property type="entry name" value="CONSERVED PROTEIN"/>
    <property type="match status" value="1"/>
</dbReference>
<dbReference type="SUPFAM" id="SSF51679">
    <property type="entry name" value="Bacterial luciferase-like"/>
    <property type="match status" value="1"/>
</dbReference>
<accession>A0A370H938</accession>
<evidence type="ECO:0000256" key="1">
    <source>
        <dbReference type="ARBA" id="ARBA00022630"/>
    </source>
</evidence>
<dbReference type="InterPro" id="IPR019952">
    <property type="entry name" value="F420_OxRdatse_Rv1855c_pred"/>
</dbReference>
<evidence type="ECO:0000256" key="2">
    <source>
        <dbReference type="ARBA" id="ARBA00022643"/>
    </source>
</evidence>
<keyword evidence="1" id="KW-0285">Flavoprotein</keyword>
<dbReference type="OrthoDB" id="4029802at2"/>
<dbReference type="Gene3D" id="3.20.20.30">
    <property type="entry name" value="Luciferase-like domain"/>
    <property type="match status" value="1"/>
</dbReference>